<dbReference type="Pfam" id="PF00435">
    <property type="entry name" value="Spectrin"/>
    <property type="match status" value="1"/>
</dbReference>
<keyword evidence="4" id="KW-0677">Repeat</keyword>
<evidence type="ECO:0000256" key="6">
    <source>
        <dbReference type="ARBA" id="ARBA00023136"/>
    </source>
</evidence>
<dbReference type="Pfam" id="PF10541">
    <property type="entry name" value="KASH"/>
    <property type="match status" value="1"/>
</dbReference>
<dbReference type="SMART" id="SM00150">
    <property type="entry name" value="SPEC"/>
    <property type="match status" value="4"/>
</dbReference>
<reference evidence="12 13" key="1">
    <citation type="journal article" date="2015" name="Nat. Commun.">
        <title>Lucilia cuprina genome unlocks parasitic fly biology to underpin future interventions.</title>
        <authorList>
            <person name="Anstead C.A."/>
            <person name="Korhonen P.K."/>
            <person name="Young N.D."/>
            <person name="Hall R.S."/>
            <person name="Jex A.R."/>
            <person name="Murali S.C."/>
            <person name="Hughes D.S."/>
            <person name="Lee S.F."/>
            <person name="Perry T."/>
            <person name="Stroehlein A.J."/>
            <person name="Ansell B.R."/>
            <person name="Breugelmans B."/>
            <person name="Hofmann A."/>
            <person name="Qu J."/>
            <person name="Dugan S."/>
            <person name="Lee S.L."/>
            <person name="Chao H."/>
            <person name="Dinh H."/>
            <person name="Han Y."/>
            <person name="Doddapaneni H.V."/>
            <person name="Worley K.C."/>
            <person name="Muzny D.M."/>
            <person name="Ioannidis P."/>
            <person name="Waterhouse R.M."/>
            <person name="Zdobnov E.M."/>
            <person name="James P.J."/>
            <person name="Bagnall N.H."/>
            <person name="Kotze A.C."/>
            <person name="Gibbs R.A."/>
            <person name="Richards S."/>
            <person name="Batterham P."/>
            <person name="Gasser R.B."/>
        </authorList>
    </citation>
    <scope>NUCLEOTIDE SEQUENCE [LARGE SCALE GENOMIC DNA]</scope>
    <source>
        <strain evidence="12 13">LS</strain>
        <tissue evidence="12">Full body</tissue>
    </source>
</reference>
<feature type="coiled-coil region" evidence="9">
    <location>
        <begin position="81"/>
        <end position="138"/>
    </location>
</feature>
<comment type="similarity">
    <text evidence="2">Belongs to the nesprin family.</text>
</comment>
<keyword evidence="7" id="KW-0539">Nucleus</keyword>
<feature type="compositionally biased region" description="Basic and acidic residues" evidence="10">
    <location>
        <begin position="252"/>
        <end position="261"/>
    </location>
</feature>
<feature type="compositionally biased region" description="Polar residues" evidence="10">
    <location>
        <begin position="1195"/>
        <end position="1204"/>
    </location>
</feature>
<accession>A0A0L0CH72</accession>
<proteinExistence type="inferred from homology"/>
<feature type="region of interest" description="Disordered" evidence="10">
    <location>
        <begin position="620"/>
        <end position="656"/>
    </location>
</feature>
<dbReference type="Proteomes" id="UP000037069">
    <property type="component" value="Unassembled WGS sequence"/>
</dbReference>
<feature type="region of interest" description="Disordered" evidence="10">
    <location>
        <begin position="191"/>
        <end position="261"/>
    </location>
</feature>
<feature type="compositionally biased region" description="Low complexity" evidence="10">
    <location>
        <begin position="620"/>
        <end position="646"/>
    </location>
</feature>
<feature type="compositionally biased region" description="Polar residues" evidence="10">
    <location>
        <begin position="1408"/>
        <end position="1419"/>
    </location>
</feature>
<keyword evidence="6 8" id="KW-0472">Membrane</keyword>
<evidence type="ECO:0000313" key="13">
    <source>
        <dbReference type="Proteomes" id="UP000037069"/>
    </source>
</evidence>
<comment type="subcellular location">
    <subcellularLocation>
        <location evidence="1">Nucleus membrane</location>
    </subcellularLocation>
</comment>
<dbReference type="OMA" id="RIYTIET"/>
<gene>
    <name evidence="12" type="ORF">FF38_10073</name>
</gene>
<feature type="topological domain" description="Perinuclear space" evidence="8">
    <location>
        <begin position="3118"/>
        <end position="3146"/>
    </location>
</feature>
<feature type="compositionally biased region" description="Basic residues" evidence="10">
    <location>
        <begin position="1227"/>
        <end position="1236"/>
    </location>
</feature>
<feature type="coiled-coil region" evidence="9">
    <location>
        <begin position="2865"/>
        <end position="2892"/>
    </location>
</feature>
<feature type="compositionally biased region" description="Polar residues" evidence="10">
    <location>
        <begin position="888"/>
        <end position="898"/>
    </location>
</feature>
<dbReference type="GO" id="GO:0051015">
    <property type="term" value="F:actin filament binding"/>
    <property type="evidence" value="ECO:0007669"/>
    <property type="project" value="TreeGrafter"/>
</dbReference>
<feature type="coiled-coil region" evidence="9">
    <location>
        <begin position="2017"/>
        <end position="2044"/>
    </location>
</feature>
<feature type="compositionally biased region" description="Basic and acidic residues" evidence="10">
    <location>
        <begin position="1176"/>
        <end position="1189"/>
    </location>
</feature>
<feature type="region of interest" description="Disordered" evidence="10">
    <location>
        <begin position="1019"/>
        <end position="1050"/>
    </location>
</feature>
<feature type="compositionally biased region" description="Polar residues" evidence="10">
    <location>
        <begin position="1038"/>
        <end position="1050"/>
    </location>
</feature>
<dbReference type="SUPFAM" id="SSF46966">
    <property type="entry name" value="Spectrin repeat"/>
    <property type="match status" value="6"/>
</dbReference>
<dbReference type="SMART" id="SM01249">
    <property type="entry name" value="KASH"/>
    <property type="match status" value="1"/>
</dbReference>
<feature type="compositionally biased region" description="Low complexity" evidence="10">
    <location>
        <begin position="1659"/>
        <end position="1679"/>
    </location>
</feature>
<dbReference type="EMBL" id="JRES01000383">
    <property type="protein sequence ID" value="KNC31763.1"/>
    <property type="molecule type" value="Genomic_DNA"/>
</dbReference>
<dbReference type="GO" id="GO:0005640">
    <property type="term" value="C:nuclear outer membrane"/>
    <property type="evidence" value="ECO:0007669"/>
    <property type="project" value="TreeGrafter"/>
</dbReference>
<keyword evidence="13" id="KW-1185">Reference proteome</keyword>
<dbReference type="PROSITE" id="PS51049">
    <property type="entry name" value="KASH"/>
    <property type="match status" value="1"/>
</dbReference>
<dbReference type="Gene3D" id="1.20.58.60">
    <property type="match status" value="5"/>
</dbReference>
<dbReference type="STRING" id="7375.A0A0L0CH72"/>
<dbReference type="GO" id="GO:0005737">
    <property type="term" value="C:cytoplasm"/>
    <property type="evidence" value="ECO:0007669"/>
    <property type="project" value="TreeGrafter"/>
</dbReference>
<feature type="region of interest" description="Disordered" evidence="10">
    <location>
        <begin position="1123"/>
        <end position="1264"/>
    </location>
</feature>
<feature type="coiled-coil region" evidence="9">
    <location>
        <begin position="2732"/>
        <end position="2780"/>
    </location>
</feature>
<protein>
    <recommendedName>
        <fullName evidence="11">KASH domain-containing protein</fullName>
    </recommendedName>
</protein>
<evidence type="ECO:0000313" key="12">
    <source>
        <dbReference type="EMBL" id="KNC31763.1"/>
    </source>
</evidence>
<dbReference type="PANTHER" id="PTHR47535">
    <property type="entry name" value="MUSCLE-SPECIFIC PROTEIN 300 KDA, ISOFORM G"/>
    <property type="match status" value="1"/>
</dbReference>
<sequence>MLQGLKLIQENLEYQEQEAQRLKTLSQTLPTDPATERLLNEITDRIDLLLRRTQQGITMIANASHAQKKRTQELKEYQIHLEQIEIWIKEVTQELKSLELTADSPQDEPTLKAQVEKSQQLLRTLKERQQSLEDLVEKTKPLLAHDDVAELANNLVEQLQYVIVILREQITVATKRIYTIETRIVELRRTKQEEEQRKRILAEQQIQPPTRQTEESVESNASTVDSSPMPEEEVLPQAGHTVETQTSASLEMPKEEPKEYATVEAQTSFAANVTVPVETAEMSMQTQKMVKPTENITITQIQKQDGEKLIQIDTVPNVEVPDVPENVEIEARYHQKPQQDVERSTELILKNVPEVFETTFVEPDETTTEVVVGPDGTKHIILKKITRTRQQIVQQQQVSSLDTVTDAEGNIQVQSTDQVNLENIQTVEKTHDDKTGYTTVITQQTRGTLVDGSNPETVIIQEFETPPVVEKYEELHSPEVEMQGVPLHEGDVAYLDPQNLGLIEGSTQGSIKAVVQQVTRKVIRKTRKIIKRIVVIDGKEHITEEVVEEPEEIEVNEEQMPPEISVNIVRTVNGKVVSEEEYERLMQQPSVVVQEISTDITDGIRTTPLQVFNIDSTTLTTTTTTTTEPHETQQQPEQEQPKQTTETSERPTQAPKVEIVDISAPKVEIEQVVDTVVKTPTADVVSTKSDEIVSVVTIEKDEPIVEDLQEIWPVQHHLQPTDIEFSKHTESVAQPVVADVVRAVQLPEQIWPLNDETGYSVNLDNYEFEKHIQQHIEEEDEQPKTFTIIPADEEEIVVSKPEVETVLIPEETKVKQKNIASVEKANICSPKSEVEKVLTPEETKVEPDEIVSSKPGAVEEIHSPKSEVETVLTPEETRVKPEEIVSTKPETVSETLSPKSEVETVETQIKQEEIVSTKPETVEKPQILDTTTEPTEKVTKDTEETTEVTSDQPDTAIVQTTIERTVSTEDKPLRETKEVTESAKPDTVVEKTPEMATITIVKTTTETILPGVDKPVTESEEFAHHLSKTPTDEPIESPFQTDESVVSASSEDILIGKAPKDKTKLDIKATTQLFISGEATATPITMSAPSIEGNGSSILKVTLPETEGSELANVPAKMSLTIVETGTTEEPVVKAEHDTKRSKKKKKIKDPTPPVVEPKPIEHLTESEELAAVSEVPHEPKQETPKEEVVTEEPSTQLEESSAASEIGYEPEDKTIDEEQQAEEGKKKKLSKKKQPLKVLDEDDTHMALTSLETDEDKSESLKSEGKLLQESVLEIKPDSEVSSISIDETVKVVEEAIVSPDSESPREPIKEIVKPVDVIELSYVKDEEQQTTPRQEPKEEKLEVPLELEVKEVQTSPEPPVLQEEVSIQTTPNNSESESQTIIVKVNETEVQTDVLEEVKPEATVVIPTTTSEVQTEDMQTKPEMSHTSSQTFVITTSEQELQTTPQVTTTEPQVYTSDIVNPLVKEFVSDITFDLPEKQTETKEHATLTETVAAPQEMTDVPTQTSLVEITPTEQTDQQTSTIEFVLTTTTDTQTSPREEILEVKEPSLEDFSVTSTEPYELEIQTTVTIPPESDDSESQPIVYEHIETIEHPKNKEAKDDETNVCVHLEFGEDKTVEPIVTVQSAEKKPQAVQLQITKTTVIEEFPNLPAHVSEQSKVSISSQQSSKPRSRPTSTVTIEEVTSPTEEIAVPITPGPDNMPDESNNESIWMSAATIAPREQSVKDVSQALIMSESLLHYPGQQTIIIERPDVWAKTKQSIGGRITQKKEVEIQPTPLSNVLHLATLSHQIQEIPTEQRVEEVNESLNDLEKAVNSGDELKIQTTVITVIEKISTWLETIEYRVYLIRQQTNDGPSEEKLKSYNDLNEELNTIGQSVNHLEGHLAKTNTINQPEVQQCLDTLKMHISAVEEKTQDNQKQDVKDLEKWNNFLVLVHRISGLLEDLQDRYEVIVSHDSTLKQKLTSLEELERQNNDTIVQISQLMLNARAFQRDFPGKKVPQDIYTAYESCRNINNNIIAERDRLLQLQALADEYEQTLKEFTNITVLADKLVEGPIISSTLEQLNNEVQKHRKFFVNLSHCRAMLESLEENIDSETREKHSELHKELYNRANILLEKASERSSKLVQAASRWTVLEKGMKDEQQWLQVAQQRVPDLSAVTSADYDQYTTLYQSLSQDISHHYVKMTNLSNIANKLQDLVQAPNLVEETNDALIVLLKLREEVSVYLHRLLVFKDIWTQYVNQTDKMEAFVRESEKELKMIQIPEYPLEQPIEHMRQFWEIKAQFEMHNNIRTEAGNTFEKSLQVIPLADEMLQRQFHAQLEDRCNAVAENIERIQNKIVRSLSSEDVAPEDKLKLIERELQEIYLTMTSMKGVIKNDEELCLYIERIQVLRTRVGFIGNELGRIGLQEPAIEPEKVGELFALSHKISTQIAEELEGAALLRQQLTAIQEGISNLRKHQAKLSVILDECENAEKLDSDAIEKAVLDCQTVGEELIGAWQEIMRTRQMLHTLPMRLKMSVSPVKLERDISQLQDDHAFLESKCTNIMTILRNRLALWMRYEKQLELVHNSVQETDFMMELLKVHGQVDYERLRKATERLEGLAGDLQNRETLLDDLQTSAKPLIETCDLQIVEQIESAVQEAVVAWNDTSDNLQTLCERYQRAVELWHKYRNASAQVKNYIEQQMDTVKTFNKPLESLQHAKTCQNNLNSQDDKLLELRDIVTKIASDIGLDASNFMQGELEELGQRLENCKETITTLAHVAEVQERERKEVEQNCTEAKEYFNNVRQIGRLTCPLCTQRNWQQIDNDLWRLEQWLQFAEGTQKSQASPPSNIELLEDVVQDHREFLLDLESHKSIISSLNVVGDHLATHTMDHEKARQLRARLEQDNERWNNVCINATKWQGLLQTALMGNSEFHAIIDELCTWLQQTEANIKASEPVDLTEDRAILKAKFDKFKELRAELERCEPRVVSLQDAADQLLKTVEGSEAESSQTYARTLSRLTDLRFRLQSLRRLSGIYIVKLGAVLGVDGDNLGVSLHMLSNELLDQSVTSLPSSSSMQAAAPNTDNANVLEGDAVDGDVINTTVLARGARFLGRVARASLPIQALMLLLLGVATLVPHGEDYTCMFSNTFARSLEPMLSYPNGPPPV</sequence>
<feature type="compositionally biased region" description="Basic and acidic residues" evidence="10">
    <location>
        <begin position="966"/>
        <end position="991"/>
    </location>
</feature>
<evidence type="ECO:0000256" key="3">
    <source>
        <dbReference type="ARBA" id="ARBA00022692"/>
    </source>
</evidence>
<feature type="compositionally biased region" description="Basic and acidic residues" evidence="10">
    <location>
        <begin position="909"/>
        <end position="923"/>
    </location>
</feature>
<evidence type="ECO:0000256" key="10">
    <source>
        <dbReference type="SAM" id="MobiDB-lite"/>
    </source>
</evidence>
<evidence type="ECO:0000256" key="1">
    <source>
        <dbReference type="ARBA" id="ARBA00004126"/>
    </source>
</evidence>
<keyword evidence="5" id="KW-1133">Transmembrane helix</keyword>
<dbReference type="OrthoDB" id="6538186at2759"/>
<feature type="region of interest" description="Disordered" evidence="10">
    <location>
        <begin position="877"/>
        <end position="991"/>
    </location>
</feature>
<feature type="compositionally biased region" description="Basic and acidic residues" evidence="10">
    <location>
        <begin position="1336"/>
        <end position="1353"/>
    </location>
</feature>
<evidence type="ECO:0000259" key="11">
    <source>
        <dbReference type="PROSITE" id="PS51049"/>
    </source>
</evidence>
<feature type="topological domain" description="Cytoplasmic" evidence="8">
    <location>
        <begin position="1"/>
        <end position="3096"/>
    </location>
</feature>
<feature type="compositionally biased region" description="Basic and acidic residues" evidence="10">
    <location>
        <begin position="934"/>
        <end position="943"/>
    </location>
</feature>
<name>A0A0L0CH72_LUCCU</name>
<dbReference type="FunFam" id="1.20.58.60:FF:000189">
    <property type="entry name" value="Uncharacterized protein, isoform B"/>
    <property type="match status" value="1"/>
</dbReference>
<dbReference type="InterPro" id="IPR002017">
    <property type="entry name" value="Spectrin_repeat"/>
</dbReference>
<comment type="caution">
    <text evidence="12">The sequence shown here is derived from an EMBL/GenBank/DDBJ whole genome shotgun (WGS) entry which is preliminary data.</text>
</comment>
<dbReference type="InterPro" id="IPR018159">
    <property type="entry name" value="Spectrin/alpha-actinin"/>
</dbReference>
<feature type="compositionally biased region" description="Polar residues" evidence="10">
    <location>
        <begin position="950"/>
        <end position="965"/>
    </location>
</feature>
<feature type="region of interest" description="Disordered" evidence="10">
    <location>
        <begin position="1326"/>
        <end position="1381"/>
    </location>
</feature>
<evidence type="ECO:0000256" key="5">
    <source>
        <dbReference type="ARBA" id="ARBA00022989"/>
    </source>
</evidence>
<dbReference type="PANTHER" id="PTHR47535:SF10">
    <property type="entry name" value="MUSCLE-SPECIFIC PROTEIN 300 KDA"/>
    <property type="match status" value="1"/>
</dbReference>
<keyword evidence="3 8" id="KW-0812">Transmembrane</keyword>
<feature type="coiled-coil region" evidence="9">
    <location>
        <begin position="1959"/>
        <end position="1986"/>
    </location>
</feature>
<feature type="domain" description="KASH" evidence="11">
    <location>
        <begin position="3088"/>
        <end position="3146"/>
    </location>
</feature>
<evidence type="ECO:0000256" key="4">
    <source>
        <dbReference type="ARBA" id="ARBA00022737"/>
    </source>
</evidence>
<organism evidence="12 13">
    <name type="scientific">Lucilia cuprina</name>
    <name type="common">Green bottle fly</name>
    <name type="synonym">Australian sheep blowfly</name>
    <dbReference type="NCBI Taxonomy" id="7375"/>
    <lineage>
        <taxon>Eukaryota</taxon>
        <taxon>Metazoa</taxon>
        <taxon>Ecdysozoa</taxon>
        <taxon>Arthropoda</taxon>
        <taxon>Hexapoda</taxon>
        <taxon>Insecta</taxon>
        <taxon>Pterygota</taxon>
        <taxon>Neoptera</taxon>
        <taxon>Endopterygota</taxon>
        <taxon>Diptera</taxon>
        <taxon>Brachycera</taxon>
        <taxon>Muscomorpha</taxon>
        <taxon>Oestroidea</taxon>
        <taxon>Calliphoridae</taxon>
        <taxon>Luciliinae</taxon>
        <taxon>Lucilia</taxon>
    </lineage>
</organism>
<keyword evidence="9" id="KW-0175">Coiled coil</keyword>
<feature type="compositionally biased region" description="Polar residues" evidence="10">
    <location>
        <begin position="1367"/>
        <end position="1381"/>
    </location>
</feature>
<dbReference type="CDD" id="cd00176">
    <property type="entry name" value="SPEC"/>
    <property type="match status" value="1"/>
</dbReference>
<dbReference type="InterPro" id="IPR052403">
    <property type="entry name" value="LINC-complex_assoc"/>
</dbReference>
<dbReference type="InterPro" id="IPR012315">
    <property type="entry name" value="KASH"/>
</dbReference>
<feature type="region of interest" description="Disordered" evidence="10">
    <location>
        <begin position="1654"/>
        <end position="1686"/>
    </location>
</feature>
<dbReference type="FunFam" id="1.20.58.60:FF:000171">
    <property type="entry name" value="Uncharacterized protein, isoform B"/>
    <property type="match status" value="1"/>
</dbReference>
<evidence type="ECO:0000256" key="7">
    <source>
        <dbReference type="ARBA" id="ARBA00023242"/>
    </source>
</evidence>
<feature type="compositionally biased region" description="Basic and acidic residues" evidence="10">
    <location>
        <begin position="191"/>
        <end position="201"/>
    </location>
</feature>
<dbReference type="GO" id="GO:0034993">
    <property type="term" value="C:meiotic nuclear membrane microtubule tethering complex"/>
    <property type="evidence" value="ECO:0007669"/>
    <property type="project" value="TreeGrafter"/>
</dbReference>
<feature type="coiled-coil region" evidence="9">
    <location>
        <begin position="2078"/>
        <end position="2105"/>
    </location>
</feature>
<evidence type="ECO:0000256" key="9">
    <source>
        <dbReference type="SAM" id="Coils"/>
    </source>
</evidence>
<evidence type="ECO:0000256" key="8">
    <source>
        <dbReference type="PROSITE-ProRule" id="PRU00385"/>
    </source>
</evidence>
<feature type="region of interest" description="Disordered" evidence="10">
    <location>
        <begin position="1408"/>
        <end position="1433"/>
    </location>
</feature>
<evidence type="ECO:0000256" key="2">
    <source>
        <dbReference type="ARBA" id="ARBA00008619"/>
    </source>
</evidence>
<dbReference type="GO" id="GO:0007097">
    <property type="term" value="P:nuclear migration"/>
    <property type="evidence" value="ECO:0007669"/>
    <property type="project" value="TreeGrafter"/>
</dbReference>